<protein>
    <submittedName>
        <fullName evidence="5">FAD-binding domain-containing protein</fullName>
    </submittedName>
</protein>
<evidence type="ECO:0000256" key="2">
    <source>
        <dbReference type="ARBA" id="ARBA00023002"/>
    </source>
</evidence>
<keyword evidence="6" id="KW-1185">Reference proteome</keyword>
<dbReference type="PROSITE" id="PS51387">
    <property type="entry name" value="FAD_PCMH"/>
    <property type="match status" value="1"/>
</dbReference>
<dbReference type="Proteomes" id="UP001218218">
    <property type="component" value="Unassembled WGS sequence"/>
</dbReference>
<accession>A0AAD7A1M1</accession>
<organism evidence="5 6">
    <name type="scientific">Mycena albidolilacea</name>
    <dbReference type="NCBI Taxonomy" id="1033008"/>
    <lineage>
        <taxon>Eukaryota</taxon>
        <taxon>Fungi</taxon>
        <taxon>Dikarya</taxon>
        <taxon>Basidiomycota</taxon>
        <taxon>Agaricomycotina</taxon>
        <taxon>Agaricomycetes</taxon>
        <taxon>Agaricomycetidae</taxon>
        <taxon>Agaricales</taxon>
        <taxon>Marasmiineae</taxon>
        <taxon>Mycenaceae</taxon>
        <taxon>Mycena</taxon>
    </lineage>
</organism>
<dbReference type="Pfam" id="PF08031">
    <property type="entry name" value="BBE"/>
    <property type="match status" value="1"/>
</dbReference>
<dbReference type="GO" id="GO:0016491">
    <property type="term" value="F:oxidoreductase activity"/>
    <property type="evidence" value="ECO:0007669"/>
    <property type="project" value="UniProtKB-KW"/>
</dbReference>
<dbReference type="InterPro" id="IPR012951">
    <property type="entry name" value="BBE"/>
</dbReference>
<keyword evidence="3" id="KW-0732">Signal</keyword>
<evidence type="ECO:0000256" key="3">
    <source>
        <dbReference type="SAM" id="SignalP"/>
    </source>
</evidence>
<dbReference type="GO" id="GO:0071949">
    <property type="term" value="F:FAD binding"/>
    <property type="evidence" value="ECO:0007669"/>
    <property type="project" value="InterPro"/>
</dbReference>
<dbReference type="InterPro" id="IPR036318">
    <property type="entry name" value="FAD-bd_PCMH-like_sf"/>
</dbReference>
<feature type="chain" id="PRO_5042019724" evidence="3">
    <location>
        <begin position="20"/>
        <end position="570"/>
    </location>
</feature>
<evidence type="ECO:0000256" key="1">
    <source>
        <dbReference type="ARBA" id="ARBA00005466"/>
    </source>
</evidence>
<evidence type="ECO:0000313" key="6">
    <source>
        <dbReference type="Proteomes" id="UP001218218"/>
    </source>
</evidence>
<dbReference type="PANTHER" id="PTHR13878:SF91">
    <property type="entry name" value="FAD BINDING DOMAIN PROTEIN (AFU_ORTHOLOGUE AFUA_6G12070)-RELATED"/>
    <property type="match status" value="1"/>
</dbReference>
<comment type="caution">
    <text evidence="5">The sequence shown here is derived from an EMBL/GenBank/DDBJ whole genome shotgun (WGS) entry which is preliminary data.</text>
</comment>
<gene>
    <name evidence="5" type="ORF">DFH08DRAFT_937404</name>
</gene>
<evidence type="ECO:0000313" key="5">
    <source>
        <dbReference type="EMBL" id="KAJ7347092.1"/>
    </source>
</evidence>
<dbReference type="EMBL" id="JARIHO010000020">
    <property type="protein sequence ID" value="KAJ7347092.1"/>
    <property type="molecule type" value="Genomic_DNA"/>
</dbReference>
<comment type="similarity">
    <text evidence="1">Belongs to the oxygen-dependent FAD-linked oxidoreductase family.</text>
</comment>
<feature type="domain" description="FAD-binding PCMH-type" evidence="4">
    <location>
        <begin position="122"/>
        <end position="305"/>
    </location>
</feature>
<dbReference type="PANTHER" id="PTHR13878">
    <property type="entry name" value="GULONOLACTONE OXIDASE"/>
    <property type="match status" value="1"/>
</dbReference>
<sequence>MAFAAIISLLLVFPVFTSALPKRDTSQAAWDALNKTVNGQLYTAIPFARPCFQSSSLAGTFDEAACQSVQANYLNATVRSNTFATYMASQSETCSATGAQCYLDWQNVTNPAAVSSSETCSQGSVSTHYIDVKKASDVQAAFQFSSKTGVPLVIKNTGHDYAGRSSLANSLGLWSHNLKSKTFNAKFTPQGCPAKTTFPAATIGAGVQTAELYEYADQQGITIPGGACVSVGIAGGYLQGGGHSWLSNIYGLAVDRVLEFEVVTPTGQHLFANACQNTDLYFALRGGGGGTFGFVLSATMKALPKASYISVEVTYTSTPDTLKTFLSFLISNAVKWSTDGWSGQIRPGAKLVLTAVNTTEAAATAYFSDLQGVAQSIGGAFSVVTTPSYLAFHNKFIVPDALNELDGIPQTVGSRLISAQTFSNSADELLDSLVNIVTNSQVSFIFANAPFSFKQDASLGPASVNPAWRNSLWHVVAGAGWTFDTPASVQSIIYDSLTSGIDTLRNITPSSGAYLNEADLHEPNYSESFWGSNYDQLVQIKKKYDPQHLLDCWHCVGWKGAADASFSCYL</sequence>
<name>A0AAD7A1M1_9AGAR</name>
<reference evidence="5" key="1">
    <citation type="submission" date="2023-03" db="EMBL/GenBank/DDBJ databases">
        <title>Massive genome expansion in bonnet fungi (Mycena s.s.) driven by repeated elements and novel gene families across ecological guilds.</title>
        <authorList>
            <consortium name="Lawrence Berkeley National Laboratory"/>
            <person name="Harder C.B."/>
            <person name="Miyauchi S."/>
            <person name="Viragh M."/>
            <person name="Kuo A."/>
            <person name="Thoen E."/>
            <person name="Andreopoulos B."/>
            <person name="Lu D."/>
            <person name="Skrede I."/>
            <person name="Drula E."/>
            <person name="Henrissat B."/>
            <person name="Morin E."/>
            <person name="Kohler A."/>
            <person name="Barry K."/>
            <person name="LaButti K."/>
            <person name="Morin E."/>
            <person name="Salamov A."/>
            <person name="Lipzen A."/>
            <person name="Mereny Z."/>
            <person name="Hegedus B."/>
            <person name="Baldrian P."/>
            <person name="Stursova M."/>
            <person name="Weitz H."/>
            <person name="Taylor A."/>
            <person name="Grigoriev I.V."/>
            <person name="Nagy L.G."/>
            <person name="Martin F."/>
            <person name="Kauserud H."/>
        </authorList>
    </citation>
    <scope>NUCLEOTIDE SEQUENCE</scope>
    <source>
        <strain evidence="5">CBHHK002</strain>
    </source>
</reference>
<dbReference type="AlphaFoldDB" id="A0AAD7A1M1"/>
<dbReference type="InterPro" id="IPR016166">
    <property type="entry name" value="FAD-bd_PCMH"/>
</dbReference>
<dbReference type="SUPFAM" id="SSF56176">
    <property type="entry name" value="FAD-binding/transporter-associated domain-like"/>
    <property type="match status" value="1"/>
</dbReference>
<dbReference type="InterPro" id="IPR006094">
    <property type="entry name" value="Oxid_FAD_bind_N"/>
</dbReference>
<dbReference type="Gene3D" id="3.30.465.10">
    <property type="match status" value="2"/>
</dbReference>
<proteinExistence type="inferred from homology"/>
<dbReference type="InterPro" id="IPR016169">
    <property type="entry name" value="FAD-bd_PCMH_sub2"/>
</dbReference>
<dbReference type="InterPro" id="IPR050432">
    <property type="entry name" value="FAD-linked_Oxidoreductases_BP"/>
</dbReference>
<feature type="signal peptide" evidence="3">
    <location>
        <begin position="1"/>
        <end position="19"/>
    </location>
</feature>
<keyword evidence="2" id="KW-0560">Oxidoreductase</keyword>
<evidence type="ECO:0000259" key="4">
    <source>
        <dbReference type="PROSITE" id="PS51387"/>
    </source>
</evidence>
<dbReference type="Pfam" id="PF01565">
    <property type="entry name" value="FAD_binding_4"/>
    <property type="match status" value="1"/>
</dbReference>